<feature type="coiled-coil region" evidence="3">
    <location>
        <begin position="713"/>
        <end position="743"/>
    </location>
</feature>
<keyword evidence="1" id="KW-0732">Signal</keyword>
<feature type="region of interest" description="Disordered" evidence="4">
    <location>
        <begin position="656"/>
        <end position="678"/>
    </location>
</feature>
<dbReference type="PROSITE" id="PS51914">
    <property type="entry name" value="MRH"/>
    <property type="match status" value="1"/>
</dbReference>
<dbReference type="EMBL" id="AHZU02001157">
    <property type="protein sequence ID" value="KFG35632.1"/>
    <property type="molecule type" value="Genomic_DNA"/>
</dbReference>
<dbReference type="InterPro" id="IPR044865">
    <property type="entry name" value="MRH_dom"/>
</dbReference>
<evidence type="ECO:0000313" key="7">
    <source>
        <dbReference type="Proteomes" id="UP000028837"/>
    </source>
</evidence>
<feature type="coiled-coil region" evidence="3">
    <location>
        <begin position="419"/>
        <end position="471"/>
    </location>
</feature>
<evidence type="ECO:0000256" key="4">
    <source>
        <dbReference type="SAM" id="MobiDB-lite"/>
    </source>
</evidence>
<dbReference type="InterPro" id="IPR036607">
    <property type="entry name" value="PRKCSH"/>
</dbReference>
<reference evidence="6 7" key="1">
    <citation type="submission" date="2014-02" db="EMBL/GenBank/DDBJ databases">
        <authorList>
            <person name="Sibley D."/>
            <person name="Venepally P."/>
            <person name="Karamycheva S."/>
            <person name="Hadjithomas M."/>
            <person name="Khan A."/>
            <person name="Brunk B."/>
            <person name="Roos D."/>
            <person name="Caler E."/>
            <person name="Lorenzi H."/>
        </authorList>
    </citation>
    <scope>NUCLEOTIDE SEQUENCE [LARGE SCALE GENOMIC DNA]</scope>
    <source>
        <strain evidence="6 7">GAB2-2007-GAL-DOM2</strain>
    </source>
</reference>
<protein>
    <submittedName>
        <fullName evidence="6">Glucosidase II beta subunit-like protein</fullName>
    </submittedName>
</protein>
<dbReference type="VEuPathDB" id="ToxoDB:TGDOM2_253400"/>
<accession>A0A086JU14</accession>
<dbReference type="InterPro" id="IPR039794">
    <property type="entry name" value="Gtb1-like"/>
</dbReference>
<keyword evidence="2" id="KW-1015">Disulfide bond</keyword>
<evidence type="ECO:0000313" key="6">
    <source>
        <dbReference type="EMBL" id="KFG35632.1"/>
    </source>
</evidence>
<dbReference type="Gene3D" id="2.70.130.10">
    <property type="entry name" value="Mannose-6-phosphate receptor binding domain"/>
    <property type="match status" value="1"/>
</dbReference>
<feature type="compositionally biased region" description="Polar residues" evidence="4">
    <location>
        <begin position="55"/>
        <end position="66"/>
    </location>
</feature>
<keyword evidence="3" id="KW-0175">Coiled coil</keyword>
<feature type="region of interest" description="Disordered" evidence="4">
    <location>
        <begin position="611"/>
        <end position="635"/>
    </location>
</feature>
<dbReference type="AlphaFoldDB" id="A0A086JU14"/>
<feature type="compositionally biased region" description="Low complexity" evidence="4">
    <location>
        <begin position="86"/>
        <end position="113"/>
    </location>
</feature>
<dbReference type="Pfam" id="PF13015">
    <property type="entry name" value="PRKCSH_1"/>
    <property type="match status" value="1"/>
</dbReference>
<organism evidence="6 7">
    <name type="scientific">Toxoplasma gondii GAB2-2007-GAL-DOM2</name>
    <dbReference type="NCBI Taxonomy" id="1130820"/>
    <lineage>
        <taxon>Eukaryota</taxon>
        <taxon>Sar</taxon>
        <taxon>Alveolata</taxon>
        <taxon>Apicomplexa</taxon>
        <taxon>Conoidasida</taxon>
        <taxon>Coccidia</taxon>
        <taxon>Eucoccidiorida</taxon>
        <taxon>Eimeriorina</taxon>
        <taxon>Sarcocystidae</taxon>
        <taxon>Toxoplasma</taxon>
    </lineage>
</organism>
<evidence type="ECO:0000256" key="1">
    <source>
        <dbReference type="ARBA" id="ARBA00022729"/>
    </source>
</evidence>
<dbReference type="InterPro" id="IPR009011">
    <property type="entry name" value="Man6P_isomerase_rcpt-bd_dom_sf"/>
</dbReference>
<dbReference type="SUPFAM" id="SSF50911">
    <property type="entry name" value="Mannose 6-phosphate receptor domain"/>
    <property type="match status" value="1"/>
</dbReference>
<comment type="caution">
    <text evidence="6">The sequence shown here is derived from an EMBL/GenBank/DDBJ whole genome shotgun (WGS) entry which is preliminary data.</text>
</comment>
<feature type="domain" description="MRH" evidence="5">
    <location>
        <begin position="749"/>
        <end position="946"/>
    </location>
</feature>
<evidence type="ECO:0000259" key="5">
    <source>
        <dbReference type="PROSITE" id="PS51914"/>
    </source>
</evidence>
<feature type="compositionally biased region" description="Basic and acidic residues" evidence="4">
    <location>
        <begin position="67"/>
        <end position="78"/>
    </location>
</feature>
<proteinExistence type="predicted"/>
<dbReference type="GO" id="GO:0006491">
    <property type="term" value="P:N-glycan processing"/>
    <property type="evidence" value="ECO:0007669"/>
    <property type="project" value="TreeGrafter"/>
</dbReference>
<evidence type="ECO:0000256" key="3">
    <source>
        <dbReference type="SAM" id="Coils"/>
    </source>
</evidence>
<sequence>MTNSSLPSTLRLPRREPGVAWGRSSLSRLLLLSLYLGFFCSRETESAAPALSMSEGPSRSAAVSSHTEAEQQKGKEPLGETSETLASSTSSAPPSSPRLPDAAAATARQTQSAKLSPGVETFENSGEGEKTQGARKGRQKGRMQREEPEHVKRARHGGTETPNTPQTAGAKAVEREEEAGGRGRKGIDAEEAYALPKGVNPRFAAAYTPQFSSDSSSFLYPSEQLRRHGAGTAFFKCPSSGLLIPWEMLNDNFCDCRDDGFDEPGTDACSGVAPVHTAAAERLRAALHTFLHSRGGEASASGATQKAEATLEKEQAASAQNVCGPAGGCDHKVFGKLKGAAGFFCSSGREGEGDWGKPRVISPMKVHDGVCDCCDGADEAPDVSLLRVSAVAFRPFSPEFPFRETPKLSACPNRCAEEKAEWEAEVKAKLRRLAVARAQTAAQTEQMRRVVQQRASEKAQLEAEVSRLQRALDCSWMTREARQRGAQRPDPAGSLHHNAAIHRAVKREILAAHKGAVGQAQKAEEVAAEAEEEQLHLWCQKVVQDVLGHGGEGGEGEDTSRDEAGIEAPDEELSAMVGAQLSGPPTAFSRPDKVALFPPPRLQYELHAEGREPAKAGQAEDGGPDARVQSPEERRAAAVAAKAEASRRAALEAYLEQQSRGAGPDEDEAPSTRGGGWTHVWDGVKQLAQQGARALQRGLAWVGVGPTPQKKSLGALQRSLEELKQKKAKLEKQMKNLEGVNAILAPLYSVCLFTSDSRRRFDFQICLFDRVRQFFHRSHRAREALLAYQNATHVDGETPKDASQFTGGLPGEPMFALGTFRSLEVVKCPKGNAAATGKLLGRGTREKLRAWTEQSKDVAIPTDPTTGFAFRLEDESEEEDDLFPQGGDPEFCFSMFFADGDACPNDSRRETEILIHCGRELFVVQVQEPAMCRYSILLETPLLCPREQLLQLEKERFAVYHDEL</sequence>
<feature type="compositionally biased region" description="Basic and acidic residues" evidence="4">
    <location>
        <begin position="172"/>
        <end position="187"/>
    </location>
</feature>
<gene>
    <name evidence="6" type="ORF">TGDOM2_253400</name>
</gene>
<feature type="compositionally biased region" description="Basic residues" evidence="4">
    <location>
        <begin position="133"/>
        <end position="142"/>
    </location>
</feature>
<name>A0A086JU14_TOXGO</name>
<evidence type="ECO:0000256" key="2">
    <source>
        <dbReference type="ARBA" id="ARBA00023157"/>
    </source>
</evidence>
<dbReference type="Proteomes" id="UP000028837">
    <property type="component" value="Unassembled WGS sequence"/>
</dbReference>
<dbReference type="OrthoDB" id="28322at2759"/>
<dbReference type="GO" id="GO:0017177">
    <property type="term" value="C:glucosidase II complex"/>
    <property type="evidence" value="ECO:0007669"/>
    <property type="project" value="TreeGrafter"/>
</dbReference>
<dbReference type="PANTHER" id="PTHR12630:SF1">
    <property type="entry name" value="GLUCOSIDASE 2 SUBUNIT BETA"/>
    <property type="match status" value="1"/>
</dbReference>
<dbReference type="PANTHER" id="PTHR12630">
    <property type="entry name" value="N-LINKED OLIGOSACCHARIDE PROCESSING"/>
    <property type="match status" value="1"/>
</dbReference>
<feature type="region of interest" description="Disordered" evidence="4">
    <location>
        <begin position="46"/>
        <end position="187"/>
    </location>
</feature>